<evidence type="ECO:0000313" key="4">
    <source>
        <dbReference type="Proteomes" id="UP001287356"/>
    </source>
</evidence>
<feature type="region of interest" description="Disordered" evidence="1">
    <location>
        <begin position="70"/>
        <end position="111"/>
    </location>
</feature>
<comment type="caution">
    <text evidence="3">The sequence shown here is derived from an EMBL/GenBank/DDBJ whole genome shotgun (WGS) entry which is preliminary data.</text>
</comment>
<dbReference type="Proteomes" id="UP001287356">
    <property type="component" value="Unassembled WGS sequence"/>
</dbReference>
<proteinExistence type="predicted"/>
<keyword evidence="2" id="KW-0812">Transmembrane</keyword>
<name>A0AAE0KGX4_9PEZI</name>
<dbReference type="AlphaFoldDB" id="A0AAE0KGX4"/>
<feature type="transmembrane region" description="Helical" evidence="2">
    <location>
        <begin position="136"/>
        <end position="156"/>
    </location>
</feature>
<keyword evidence="2" id="KW-0472">Membrane</keyword>
<keyword evidence="4" id="KW-1185">Reference proteome</keyword>
<evidence type="ECO:0000256" key="2">
    <source>
        <dbReference type="SAM" id="Phobius"/>
    </source>
</evidence>
<protein>
    <submittedName>
        <fullName evidence="3">Uncharacterized protein</fullName>
    </submittedName>
</protein>
<reference evidence="3" key="2">
    <citation type="submission" date="2023-06" db="EMBL/GenBank/DDBJ databases">
        <authorList>
            <consortium name="Lawrence Berkeley National Laboratory"/>
            <person name="Haridas S."/>
            <person name="Hensen N."/>
            <person name="Bonometti L."/>
            <person name="Westerberg I."/>
            <person name="Brannstrom I.O."/>
            <person name="Guillou S."/>
            <person name="Cros-Aarteil S."/>
            <person name="Calhoun S."/>
            <person name="Kuo A."/>
            <person name="Mondo S."/>
            <person name="Pangilinan J."/>
            <person name="Riley R."/>
            <person name="Labutti K."/>
            <person name="Andreopoulos B."/>
            <person name="Lipzen A."/>
            <person name="Chen C."/>
            <person name="Yanf M."/>
            <person name="Daum C."/>
            <person name="Ng V."/>
            <person name="Clum A."/>
            <person name="Steindorff A."/>
            <person name="Ohm R."/>
            <person name="Martin F."/>
            <person name="Silar P."/>
            <person name="Natvig D."/>
            <person name="Lalanne C."/>
            <person name="Gautier V."/>
            <person name="Ament-Velasquez S.L."/>
            <person name="Kruys A."/>
            <person name="Hutchinson M.I."/>
            <person name="Powell A.J."/>
            <person name="Barry K."/>
            <person name="Miller A.N."/>
            <person name="Grigoriev I.V."/>
            <person name="Debuchy R."/>
            <person name="Gladieux P."/>
            <person name="Thoren M.H."/>
            <person name="Johannesson H."/>
        </authorList>
    </citation>
    <scope>NUCLEOTIDE SEQUENCE</scope>
    <source>
        <strain evidence="3">CBS 958.72</strain>
    </source>
</reference>
<reference evidence="3" key="1">
    <citation type="journal article" date="2023" name="Mol. Phylogenet. Evol.">
        <title>Genome-scale phylogeny and comparative genomics of the fungal order Sordariales.</title>
        <authorList>
            <person name="Hensen N."/>
            <person name="Bonometti L."/>
            <person name="Westerberg I."/>
            <person name="Brannstrom I.O."/>
            <person name="Guillou S."/>
            <person name="Cros-Aarteil S."/>
            <person name="Calhoun S."/>
            <person name="Haridas S."/>
            <person name="Kuo A."/>
            <person name="Mondo S."/>
            <person name="Pangilinan J."/>
            <person name="Riley R."/>
            <person name="LaButti K."/>
            <person name="Andreopoulos B."/>
            <person name="Lipzen A."/>
            <person name="Chen C."/>
            <person name="Yan M."/>
            <person name="Daum C."/>
            <person name="Ng V."/>
            <person name="Clum A."/>
            <person name="Steindorff A."/>
            <person name="Ohm R.A."/>
            <person name="Martin F."/>
            <person name="Silar P."/>
            <person name="Natvig D.O."/>
            <person name="Lalanne C."/>
            <person name="Gautier V."/>
            <person name="Ament-Velasquez S.L."/>
            <person name="Kruys A."/>
            <person name="Hutchinson M.I."/>
            <person name="Powell A.J."/>
            <person name="Barry K."/>
            <person name="Miller A.N."/>
            <person name="Grigoriev I.V."/>
            <person name="Debuchy R."/>
            <person name="Gladieux P."/>
            <person name="Hiltunen Thoren M."/>
            <person name="Johannesson H."/>
        </authorList>
    </citation>
    <scope>NUCLEOTIDE SEQUENCE</scope>
    <source>
        <strain evidence="3">CBS 958.72</strain>
    </source>
</reference>
<feature type="transmembrane region" description="Helical" evidence="2">
    <location>
        <begin position="113"/>
        <end position="130"/>
    </location>
</feature>
<organism evidence="3 4">
    <name type="scientific">Lasiosphaeria ovina</name>
    <dbReference type="NCBI Taxonomy" id="92902"/>
    <lineage>
        <taxon>Eukaryota</taxon>
        <taxon>Fungi</taxon>
        <taxon>Dikarya</taxon>
        <taxon>Ascomycota</taxon>
        <taxon>Pezizomycotina</taxon>
        <taxon>Sordariomycetes</taxon>
        <taxon>Sordariomycetidae</taxon>
        <taxon>Sordariales</taxon>
        <taxon>Lasiosphaeriaceae</taxon>
        <taxon>Lasiosphaeria</taxon>
    </lineage>
</organism>
<evidence type="ECO:0000256" key="1">
    <source>
        <dbReference type="SAM" id="MobiDB-lite"/>
    </source>
</evidence>
<accession>A0AAE0KGX4</accession>
<sequence>MPRTANTPPSSMHNTCLGESSPVAILNSNMMMKSAVRAKRKRKERKRNWVGGAIKRKGTNAKMLTFNARNEWNDACPRRSRQTQARTPPPQPQTQTRRHQRPGSITTTTSQDGRRGLVSFFFLGFASSVWEEGGTYMDNDLVLVCFELLLLGYYLLARKGRRWTA</sequence>
<keyword evidence="2" id="KW-1133">Transmembrane helix</keyword>
<gene>
    <name evidence="3" type="ORF">B0T24DRAFT_618480</name>
</gene>
<evidence type="ECO:0000313" key="3">
    <source>
        <dbReference type="EMBL" id="KAK3376339.1"/>
    </source>
</evidence>
<dbReference type="EMBL" id="JAULSN010000003">
    <property type="protein sequence ID" value="KAK3376339.1"/>
    <property type="molecule type" value="Genomic_DNA"/>
</dbReference>